<proteinExistence type="predicted"/>
<accession>A0A182JKS9</accession>
<sequence length="519" mass="56415">MERVRYALVLAVLVGSLVRFGAASPKPDFAVPARMTGVASGSLDSTGNVVLNTNRVLNVLGQFQSITEWLYSLQTPELYQLASNFRAVMDSLVESGSPIFQGLSNAARISSGNISTAFAGIQRSINATIALNDQHQALLNGTQLFLGSAGVGNFSAVLDLLVRNVGNLSAVLDEIEPAIVDIQRLPRPTQALVDSMYPKDAVRRLNANLQEYVNVGTSTVPQINAVVNRVRLVDSFISRLSSVATLQQSNLNNSMRAVNGSVYTGVRLRLQNAVRAIRTSFSGSMATASRKLRPFTVDEVAILRQVAQNSTGLLDGRQSNVTQTLDVLTDRVQVRLAERMARGVLNRTVDAITNLAWRFALSVTSAVPRADTCFSRYNYEFDKIPRLIYGSLEGCGQDEMRTLQTVAGALVGYLGVLQAQLDAEARNYNQCLNGLSATSSYELKLQRSVCLWGAHRFSELVGGIVVDSQVGAFQEQLQDEMRYSAARYHECLHVVDQLSAAEVVNLSNSIVNCLNNTAT</sequence>
<evidence type="ECO:0000313" key="1">
    <source>
        <dbReference type="EnsemblMetazoa" id="AATE019916-PA.1"/>
    </source>
</evidence>
<dbReference type="VEuPathDB" id="VectorBase:AATE019916"/>
<organism evidence="1">
    <name type="scientific">Anopheles atroparvus</name>
    <name type="common">European mosquito</name>
    <dbReference type="NCBI Taxonomy" id="41427"/>
    <lineage>
        <taxon>Eukaryota</taxon>
        <taxon>Metazoa</taxon>
        <taxon>Ecdysozoa</taxon>
        <taxon>Arthropoda</taxon>
        <taxon>Hexapoda</taxon>
        <taxon>Insecta</taxon>
        <taxon>Pterygota</taxon>
        <taxon>Neoptera</taxon>
        <taxon>Endopterygota</taxon>
        <taxon>Diptera</taxon>
        <taxon>Nematocera</taxon>
        <taxon>Culicoidea</taxon>
        <taxon>Culicidae</taxon>
        <taxon>Anophelinae</taxon>
        <taxon>Anopheles</taxon>
    </lineage>
</organism>
<protein>
    <submittedName>
        <fullName evidence="1">Uncharacterized protein</fullName>
    </submittedName>
</protein>
<dbReference type="AlphaFoldDB" id="A0A182JKS9"/>
<reference evidence="1" key="1">
    <citation type="submission" date="2022-08" db="UniProtKB">
        <authorList>
            <consortium name="EnsemblMetazoa"/>
        </authorList>
    </citation>
    <scope>IDENTIFICATION</scope>
    <source>
        <strain evidence="1">EBRO</strain>
    </source>
</reference>
<dbReference type="EnsemblMetazoa" id="AATE019916-RA">
    <property type="protein sequence ID" value="AATE019916-PA.1"/>
    <property type="gene ID" value="AATE019916"/>
</dbReference>
<name>A0A182JKS9_ANOAO</name>